<evidence type="ECO:0000313" key="2">
    <source>
        <dbReference type="EMBL" id="SPF39333.1"/>
    </source>
</evidence>
<dbReference type="AlphaFoldDB" id="A0A2U3KI77"/>
<reference evidence="3" key="1">
    <citation type="submission" date="2018-02" db="EMBL/GenBank/DDBJ databases">
        <authorList>
            <person name="Hausmann B."/>
        </authorList>
    </citation>
    <scope>NUCLEOTIDE SEQUENCE [LARGE SCALE GENOMIC DNA]</scope>
    <source>
        <strain evidence="3">Peat soil MAG SbA1</strain>
    </source>
</reference>
<feature type="region of interest" description="Disordered" evidence="1">
    <location>
        <begin position="73"/>
        <end position="94"/>
    </location>
</feature>
<name>A0A2U3KI77_9BACT</name>
<dbReference type="Proteomes" id="UP000238701">
    <property type="component" value="Unassembled WGS sequence"/>
</dbReference>
<evidence type="ECO:0000313" key="3">
    <source>
        <dbReference type="Proteomes" id="UP000238701"/>
    </source>
</evidence>
<organism evidence="2 3">
    <name type="scientific">Candidatus Sulfotelmatobacter kueseliae</name>
    <dbReference type="NCBI Taxonomy" id="2042962"/>
    <lineage>
        <taxon>Bacteria</taxon>
        <taxon>Pseudomonadati</taxon>
        <taxon>Acidobacteriota</taxon>
        <taxon>Terriglobia</taxon>
        <taxon>Terriglobales</taxon>
        <taxon>Candidatus Korobacteraceae</taxon>
        <taxon>Candidatus Sulfotelmatobacter</taxon>
    </lineage>
</organism>
<proteinExistence type="predicted"/>
<accession>A0A2U3KI77</accession>
<protein>
    <submittedName>
        <fullName evidence="2">Uncharacterized protein</fullName>
    </submittedName>
</protein>
<dbReference type="EMBL" id="OMOD01000119">
    <property type="protein sequence ID" value="SPF39333.1"/>
    <property type="molecule type" value="Genomic_DNA"/>
</dbReference>
<gene>
    <name evidence="2" type="ORF">SBA1_270048</name>
</gene>
<evidence type="ECO:0000256" key="1">
    <source>
        <dbReference type="SAM" id="MobiDB-lite"/>
    </source>
</evidence>
<sequence>MKRWPATWETRIWRKCFLVTTISRGNFCGSWGEGVPLGKFWVVIPSAVVPKGPLTVARRFNAGERQVVVAARPGGTPETFANRHHGSAVPPARN</sequence>